<evidence type="ECO:0000313" key="1">
    <source>
        <dbReference type="EMBL" id="EIM07013.1"/>
    </source>
</evidence>
<dbReference type="Proteomes" id="UP000004725">
    <property type="component" value="Unassembled WGS sequence"/>
</dbReference>
<evidence type="ECO:0000313" key="2">
    <source>
        <dbReference type="Proteomes" id="UP000004725"/>
    </source>
</evidence>
<comment type="caution">
    <text evidence="1">The sequence shown here is derived from an EMBL/GenBank/DDBJ whole genome shotgun (WGS) entry which is preliminary data.</text>
</comment>
<dbReference type="EMBL" id="AJYB01000023">
    <property type="protein sequence ID" value="EIM07013.1"/>
    <property type="molecule type" value="Genomic_DNA"/>
</dbReference>
<organism evidence="1 2">
    <name type="scientific">Planococcus antarcticus DSM 14505</name>
    <dbReference type="NCBI Taxonomy" id="1185653"/>
    <lineage>
        <taxon>Bacteria</taxon>
        <taxon>Bacillati</taxon>
        <taxon>Bacillota</taxon>
        <taxon>Bacilli</taxon>
        <taxon>Bacillales</taxon>
        <taxon>Caryophanaceae</taxon>
        <taxon>Planococcus</taxon>
    </lineage>
</organism>
<dbReference type="AlphaFoldDB" id="A0AA87INZ1"/>
<protein>
    <submittedName>
        <fullName evidence="1">Uncharacterized protein</fullName>
    </submittedName>
</protein>
<dbReference type="RefSeq" id="WP_006829508.1">
    <property type="nucleotide sequence ID" value="NZ_AJYB01000023.1"/>
</dbReference>
<accession>A0AA87INZ1</accession>
<name>A0AA87INZ1_9BACL</name>
<gene>
    <name evidence="1" type="ORF">A1A1_07524</name>
</gene>
<sequence length="77" mass="9156">MEISVNLINESDAEKLLEFEIENRTFFEKMVPSRGEDYYSWQVFSGRHRKLLKEQESGNSRFYLVKDIMGTFSVELI</sequence>
<reference evidence="1 2" key="1">
    <citation type="journal article" date="2012" name="J. Bacteriol.">
        <title>Genome Sequence of the Antarctic Psychrophile Bacterium Planococcus antarcticus DSM 14505.</title>
        <authorList>
            <person name="Margolles A."/>
            <person name="Gueimonde M."/>
            <person name="Sanchez B."/>
        </authorList>
    </citation>
    <scope>NUCLEOTIDE SEQUENCE [LARGE SCALE GENOMIC DNA]</scope>
    <source>
        <strain evidence="1 2">DSM 14505</strain>
    </source>
</reference>
<proteinExistence type="predicted"/>